<dbReference type="Proteomes" id="UP000014500">
    <property type="component" value="Unassembled WGS sequence"/>
</dbReference>
<dbReference type="AlphaFoldDB" id="T1ILH4"/>
<dbReference type="OMA" id="SSAWDIY"/>
<evidence type="ECO:0000259" key="6">
    <source>
        <dbReference type="PROSITE" id="PS50102"/>
    </source>
</evidence>
<dbReference type="PROSITE" id="PS50102">
    <property type="entry name" value="RRM"/>
    <property type="match status" value="1"/>
</dbReference>
<dbReference type="InterPro" id="IPR000504">
    <property type="entry name" value="RRM_dom"/>
</dbReference>
<accession>T1ILH4</accession>
<dbReference type="SUPFAM" id="SSF54928">
    <property type="entry name" value="RNA-binding domain, RBD"/>
    <property type="match status" value="1"/>
</dbReference>
<sequence>MNVQRVEYSSADQRTVEYPRERSSAWDIYSQPIQENLNFYDQNQKCSTIDRDRQRGRDRSRRRDRDREKDRDRSSRYNRDKERDRSQNRHESEDYYDDSRSSFSDSNSYDNPDYNNVHNNVDDDFGASVALNVTSVSSNICDGDNYYAEKRSSSYTDKKERHRDRDRDRDRTRNKDYDRDRDRDRRDHNRTGSSSWKEEKPNNTIMLRGLAQHISEADIRNELLIFGLEAKDIRLMRKKDTGASRGFAFVEFQTLAESVRWMELKQVLCHQFFSLKLTVH</sequence>
<dbReference type="eggNOG" id="KOG0154">
    <property type="taxonomic scope" value="Eukaryota"/>
</dbReference>
<keyword evidence="3" id="KW-0539">Nucleus</keyword>
<organism evidence="7 8">
    <name type="scientific">Strigamia maritima</name>
    <name type="common">European centipede</name>
    <name type="synonym">Geophilus maritimus</name>
    <dbReference type="NCBI Taxonomy" id="126957"/>
    <lineage>
        <taxon>Eukaryota</taxon>
        <taxon>Metazoa</taxon>
        <taxon>Ecdysozoa</taxon>
        <taxon>Arthropoda</taxon>
        <taxon>Myriapoda</taxon>
        <taxon>Chilopoda</taxon>
        <taxon>Pleurostigmophora</taxon>
        <taxon>Geophilomorpha</taxon>
        <taxon>Linotaeniidae</taxon>
        <taxon>Strigamia</taxon>
    </lineage>
</organism>
<evidence type="ECO:0000256" key="5">
    <source>
        <dbReference type="SAM" id="MobiDB-lite"/>
    </source>
</evidence>
<feature type="region of interest" description="Disordered" evidence="5">
    <location>
        <begin position="40"/>
        <end position="117"/>
    </location>
</feature>
<dbReference type="Pfam" id="PF00076">
    <property type="entry name" value="RRM_1"/>
    <property type="match status" value="1"/>
</dbReference>
<evidence type="ECO:0000256" key="2">
    <source>
        <dbReference type="ARBA" id="ARBA00022884"/>
    </source>
</evidence>
<dbReference type="GO" id="GO:0003723">
    <property type="term" value="F:RNA binding"/>
    <property type="evidence" value="ECO:0007669"/>
    <property type="project" value="UniProtKB-UniRule"/>
</dbReference>
<name>T1ILH4_STRMM</name>
<dbReference type="EnsemblMetazoa" id="SMAR001802-RA">
    <property type="protein sequence ID" value="SMAR001802-PA"/>
    <property type="gene ID" value="SMAR001802"/>
</dbReference>
<evidence type="ECO:0000313" key="7">
    <source>
        <dbReference type="EnsemblMetazoa" id="SMAR001802-PA"/>
    </source>
</evidence>
<dbReference type="PANTHER" id="PTHR13948">
    <property type="entry name" value="RNA-BINDING PROTEIN"/>
    <property type="match status" value="1"/>
</dbReference>
<protein>
    <recommendedName>
        <fullName evidence="6">RRM domain-containing protein</fullName>
    </recommendedName>
</protein>
<dbReference type="HOGENOM" id="CLU_995056_0_0_1"/>
<evidence type="ECO:0000313" key="8">
    <source>
        <dbReference type="Proteomes" id="UP000014500"/>
    </source>
</evidence>
<feature type="region of interest" description="Disordered" evidence="5">
    <location>
        <begin position="151"/>
        <end position="200"/>
    </location>
</feature>
<evidence type="ECO:0000256" key="3">
    <source>
        <dbReference type="ARBA" id="ARBA00023242"/>
    </source>
</evidence>
<dbReference type="PANTHER" id="PTHR13948:SF3">
    <property type="entry name" value="FI21118P1"/>
    <property type="match status" value="1"/>
</dbReference>
<dbReference type="EMBL" id="JH430821">
    <property type="status" value="NOT_ANNOTATED_CDS"/>
    <property type="molecule type" value="Genomic_DNA"/>
</dbReference>
<feature type="region of interest" description="Disordered" evidence="5">
    <location>
        <begin position="1"/>
        <end position="22"/>
    </location>
</feature>
<dbReference type="GO" id="GO:0000398">
    <property type="term" value="P:mRNA splicing, via spliceosome"/>
    <property type="evidence" value="ECO:0007669"/>
    <property type="project" value="TreeGrafter"/>
</dbReference>
<dbReference type="InterPro" id="IPR012677">
    <property type="entry name" value="Nucleotide-bd_a/b_plait_sf"/>
</dbReference>
<evidence type="ECO:0000256" key="1">
    <source>
        <dbReference type="ARBA" id="ARBA00004123"/>
    </source>
</evidence>
<feature type="domain" description="RRM" evidence="6">
    <location>
        <begin position="203"/>
        <end position="280"/>
    </location>
</feature>
<keyword evidence="2 4" id="KW-0694">RNA-binding</keyword>
<reference evidence="8" key="1">
    <citation type="submission" date="2011-05" db="EMBL/GenBank/DDBJ databases">
        <authorList>
            <person name="Richards S.R."/>
            <person name="Qu J."/>
            <person name="Jiang H."/>
            <person name="Jhangiani S.N."/>
            <person name="Agravi P."/>
            <person name="Goodspeed R."/>
            <person name="Gross S."/>
            <person name="Mandapat C."/>
            <person name="Jackson L."/>
            <person name="Mathew T."/>
            <person name="Pu L."/>
            <person name="Thornton R."/>
            <person name="Saada N."/>
            <person name="Wilczek-Boney K.B."/>
            <person name="Lee S."/>
            <person name="Kovar C."/>
            <person name="Wu Y."/>
            <person name="Scherer S.E."/>
            <person name="Worley K.C."/>
            <person name="Muzny D.M."/>
            <person name="Gibbs R."/>
        </authorList>
    </citation>
    <scope>NUCLEOTIDE SEQUENCE</scope>
    <source>
        <strain evidence="8">Brora</strain>
    </source>
</reference>
<proteinExistence type="predicted"/>
<feature type="compositionally biased region" description="Low complexity" evidence="5">
    <location>
        <begin position="101"/>
        <end position="117"/>
    </location>
</feature>
<dbReference type="STRING" id="126957.T1ILH4"/>
<feature type="compositionally biased region" description="Basic and acidic residues" evidence="5">
    <location>
        <begin position="48"/>
        <end position="100"/>
    </location>
</feature>
<keyword evidence="8" id="KW-1185">Reference proteome</keyword>
<reference evidence="7" key="2">
    <citation type="submission" date="2015-02" db="UniProtKB">
        <authorList>
            <consortium name="EnsemblMetazoa"/>
        </authorList>
    </citation>
    <scope>IDENTIFICATION</scope>
</reference>
<comment type="subcellular location">
    <subcellularLocation>
        <location evidence="1">Nucleus</location>
    </subcellularLocation>
</comment>
<dbReference type="SMART" id="SM00360">
    <property type="entry name" value="RRM"/>
    <property type="match status" value="1"/>
</dbReference>
<dbReference type="GO" id="GO:0005634">
    <property type="term" value="C:nucleus"/>
    <property type="evidence" value="ECO:0007669"/>
    <property type="project" value="UniProtKB-SubCell"/>
</dbReference>
<dbReference type="InterPro" id="IPR035979">
    <property type="entry name" value="RBD_domain_sf"/>
</dbReference>
<dbReference type="Gene3D" id="3.30.70.330">
    <property type="match status" value="1"/>
</dbReference>
<evidence type="ECO:0000256" key="4">
    <source>
        <dbReference type="PROSITE-ProRule" id="PRU00176"/>
    </source>
</evidence>